<organism evidence="2 3">
    <name type="scientific">Geobacter soli</name>
    <dbReference type="NCBI Taxonomy" id="1510391"/>
    <lineage>
        <taxon>Bacteria</taxon>
        <taxon>Pseudomonadati</taxon>
        <taxon>Thermodesulfobacteriota</taxon>
        <taxon>Desulfuromonadia</taxon>
        <taxon>Geobacterales</taxon>
        <taxon>Geobacteraceae</taxon>
        <taxon>Geobacter</taxon>
    </lineage>
</organism>
<dbReference type="GO" id="GO:0004497">
    <property type="term" value="F:monooxygenase activity"/>
    <property type="evidence" value="ECO:0007669"/>
    <property type="project" value="UniProtKB-KW"/>
</dbReference>
<dbReference type="InterPro" id="IPR050744">
    <property type="entry name" value="AI-2_Isomerase_LsrG"/>
</dbReference>
<dbReference type="AlphaFoldDB" id="A0A0C1QSM6"/>
<sequence length="96" mass="10832">MPAVTVIAEVRATEEAVDAVRVELLKLVAETRQEEGCLEYRLHQDGDDPALFIFYENWQSQACLERHLGSGHFRAYLAAVEGMIAEKTVRRLSELA</sequence>
<keyword evidence="2" id="KW-0560">Oxidoreductase</keyword>
<protein>
    <submittedName>
        <fullName evidence="2">Antibiotic biosynthesis monooxygenase</fullName>
    </submittedName>
</protein>
<reference evidence="2 3" key="1">
    <citation type="submission" date="2015-01" db="EMBL/GenBank/DDBJ databases">
        <title>Genome sequence of the anaerobic bacterium Geobacter soli GSS01, a dissimilatory Fe(III) reducer from soil.</title>
        <authorList>
            <person name="Yang G."/>
            <person name="Zhou S."/>
        </authorList>
    </citation>
    <scope>NUCLEOTIDE SEQUENCE [LARGE SCALE GENOMIC DNA]</scope>
    <source>
        <strain evidence="2 3">GSS01</strain>
    </source>
</reference>
<feature type="domain" description="ABM" evidence="1">
    <location>
        <begin position="4"/>
        <end position="92"/>
    </location>
</feature>
<dbReference type="InterPro" id="IPR007138">
    <property type="entry name" value="ABM_dom"/>
</dbReference>
<proteinExistence type="predicted"/>
<keyword evidence="3" id="KW-1185">Reference proteome</keyword>
<dbReference type="Proteomes" id="UP000031433">
    <property type="component" value="Unassembled WGS sequence"/>
</dbReference>
<comment type="caution">
    <text evidence="2">The sequence shown here is derived from an EMBL/GenBank/DDBJ whole genome shotgun (WGS) entry which is preliminary data.</text>
</comment>
<evidence type="ECO:0000313" key="3">
    <source>
        <dbReference type="Proteomes" id="UP000031433"/>
    </source>
</evidence>
<dbReference type="SUPFAM" id="SSF54909">
    <property type="entry name" value="Dimeric alpha+beta barrel"/>
    <property type="match status" value="1"/>
</dbReference>
<dbReference type="PROSITE" id="PS51725">
    <property type="entry name" value="ABM"/>
    <property type="match status" value="1"/>
</dbReference>
<gene>
    <name evidence="2" type="ORF">SE37_15455</name>
</gene>
<dbReference type="EMBL" id="JXBL01000001">
    <property type="protein sequence ID" value="KIE43922.1"/>
    <property type="molecule type" value="Genomic_DNA"/>
</dbReference>
<dbReference type="Gene3D" id="3.30.70.100">
    <property type="match status" value="1"/>
</dbReference>
<dbReference type="InterPro" id="IPR011008">
    <property type="entry name" value="Dimeric_a/b-barrel"/>
</dbReference>
<evidence type="ECO:0000313" key="2">
    <source>
        <dbReference type="EMBL" id="KIE43922.1"/>
    </source>
</evidence>
<evidence type="ECO:0000259" key="1">
    <source>
        <dbReference type="PROSITE" id="PS51725"/>
    </source>
</evidence>
<accession>A0A0C1QSM6</accession>
<dbReference type="Pfam" id="PF03992">
    <property type="entry name" value="ABM"/>
    <property type="match status" value="1"/>
</dbReference>
<name>A0A0C1QSM6_9BACT</name>
<keyword evidence="2" id="KW-0503">Monooxygenase</keyword>
<dbReference type="PANTHER" id="PTHR33336:SF3">
    <property type="entry name" value="ABM DOMAIN-CONTAINING PROTEIN"/>
    <property type="match status" value="1"/>
</dbReference>
<dbReference type="PANTHER" id="PTHR33336">
    <property type="entry name" value="QUINOL MONOOXYGENASE YGIN-RELATED"/>
    <property type="match status" value="1"/>
</dbReference>
<dbReference type="GO" id="GO:0005829">
    <property type="term" value="C:cytosol"/>
    <property type="evidence" value="ECO:0007669"/>
    <property type="project" value="TreeGrafter"/>
</dbReference>
<dbReference type="RefSeq" id="WP_039647793.1">
    <property type="nucleotide sequence ID" value="NZ_JXBL01000001.1"/>
</dbReference>